<accession>A0A4C1XKM8</accession>
<dbReference type="PANTHER" id="PTHR46060">
    <property type="entry name" value="MARINER MOS1 TRANSPOSASE-LIKE PROTEIN"/>
    <property type="match status" value="1"/>
</dbReference>
<dbReference type="Proteomes" id="UP000299102">
    <property type="component" value="Unassembled WGS sequence"/>
</dbReference>
<keyword evidence="1" id="KW-0808">Transferase</keyword>
<dbReference type="STRING" id="151549.A0A4C1XKM8"/>
<dbReference type="AlphaFoldDB" id="A0A4C1XKM8"/>
<organism evidence="1 2">
    <name type="scientific">Eumeta variegata</name>
    <name type="common">Bagworm moth</name>
    <name type="synonym">Eumeta japonica</name>
    <dbReference type="NCBI Taxonomy" id="151549"/>
    <lineage>
        <taxon>Eukaryota</taxon>
        <taxon>Metazoa</taxon>
        <taxon>Ecdysozoa</taxon>
        <taxon>Arthropoda</taxon>
        <taxon>Hexapoda</taxon>
        <taxon>Insecta</taxon>
        <taxon>Pterygota</taxon>
        <taxon>Neoptera</taxon>
        <taxon>Endopterygota</taxon>
        <taxon>Lepidoptera</taxon>
        <taxon>Glossata</taxon>
        <taxon>Ditrysia</taxon>
        <taxon>Tineoidea</taxon>
        <taxon>Psychidae</taxon>
        <taxon>Oiketicinae</taxon>
        <taxon>Eumeta</taxon>
    </lineage>
</organism>
<sequence>MMQRFAGDDSNSVYDVFGKNDPAAYCGDVDMIENPVLHQDNVSQHTARQTINYLGRLGIKILVHPPKNPALVPCDFYLFSKIKGKLRGKWFTDAEETVAAYEKAVEATI</sequence>
<reference evidence="1 2" key="1">
    <citation type="journal article" date="2019" name="Commun. Biol.">
        <title>The bagworm genome reveals a unique fibroin gene that provides high tensile strength.</title>
        <authorList>
            <person name="Kono N."/>
            <person name="Nakamura H."/>
            <person name="Ohtoshi R."/>
            <person name="Tomita M."/>
            <person name="Numata K."/>
            <person name="Arakawa K."/>
        </authorList>
    </citation>
    <scope>NUCLEOTIDE SEQUENCE [LARGE SCALE GENOMIC DNA]</scope>
</reference>
<evidence type="ECO:0000313" key="1">
    <source>
        <dbReference type="EMBL" id="GBP63703.1"/>
    </source>
</evidence>
<dbReference type="OrthoDB" id="10017160at2759"/>
<keyword evidence="1" id="KW-0489">Methyltransferase</keyword>
<gene>
    <name evidence="1" type="primary">SETMAR</name>
    <name evidence="1" type="ORF">EVAR_87680_1</name>
</gene>
<dbReference type="EMBL" id="BGZK01000877">
    <property type="protein sequence ID" value="GBP63703.1"/>
    <property type="molecule type" value="Genomic_DNA"/>
</dbReference>
<dbReference type="InterPro" id="IPR052709">
    <property type="entry name" value="Transposase-MT_Hybrid"/>
</dbReference>
<name>A0A4C1XKM8_EUMVA</name>
<dbReference type="Gene3D" id="3.30.420.10">
    <property type="entry name" value="Ribonuclease H-like superfamily/Ribonuclease H"/>
    <property type="match status" value="1"/>
</dbReference>
<dbReference type="InterPro" id="IPR036397">
    <property type="entry name" value="RNaseH_sf"/>
</dbReference>
<evidence type="ECO:0000313" key="2">
    <source>
        <dbReference type="Proteomes" id="UP000299102"/>
    </source>
</evidence>
<keyword evidence="2" id="KW-1185">Reference proteome</keyword>
<dbReference type="GO" id="GO:0032259">
    <property type="term" value="P:methylation"/>
    <property type="evidence" value="ECO:0007669"/>
    <property type="project" value="UniProtKB-KW"/>
</dbReference>
<dbReference type="GO" id="GO:0008168">
    <property type="term" value="F:methyltransferase activity"/>
    <property type="evidence" value="ECO:0007669"/>
    <property type="project" value="UniProtKB-KW"/>
</dbReference>
<dbReference type="GO" id="GO:0003676">
    <property type="term" value="F:nucleic acid binding"/>
    <property type="evidence" value="ECO:0007669"/>
    <property type="project" value="InterPro"/>
</dbReference>
<comment type="caution">
    <text evidence="1">The sequence shown here is derived from an EMBL/GenBank/DDBJ whole genome shotgun (WGS) entry which is preliminary data.</text>
</comment>
<dbReference type="PANTHER" id="PTHR46060:SF3">
    <property type="entry name" value="PROTEIN GVQW3"/>
    <property type="match status" value="1"/>
</dbReference>
<protein>
    <submittedName>
        <fullName evidence="1">Histone-lysine N-methyltransferase SETMAR</fullName>
    </submittedName>
</protein>
<proteinExistence type="predicted"/>